<dbReference type="PANTHER" id="PTHR24056">
    <property type="entry name" value="CELL DIVISION PROTEIN KINASE"/>
    <property type="match status" value="1"/>
</dbReference>
<reference evidence="24 25" key="1">
    <citation type="submission" date="2019-09" db="EMBL/GenBank/DDBJ databases">
        <title>Bird 10,000 Genomes (B10K) Project - Family phase.</title>
        <authorList>
            <person name="Zhang G."/>
        </authorList>
    </citation>
    <scope>NUCLEOTIDE SEQUENCE [LARGE SCALE GENOMIC DNA]</scope>
    <source>
        <strain evidence="24">B10K-DU-029-80</strain>
        <tissue evidence="24">Muscle</tissue>
    </source>
</reference>
<comment type="caution">
    <text evidence="24">The sequence shown here is derived from an EMBL/GenBank/DDBJ whole genome shotgun (WGS) entry which is preliminary data.</text>
</comment>
<evidence type="ECO:0000256" key="19">
    <source>
        <dbReference type="ARBA" id="ARBA00066155"/>
    </source>
</evidence>
<comment type="similarity">
    <text evidence="4">Belongs to the protein kinase superfamily. CMGC Ser/Thr protein kinase family. CDC2/CDKX subfamily.</text>
</comment>
<feature type="compositionally biased region" description="Polar residues" evidence="22">
    <location>
        <begin position="473"/>
        <end position="483"/>
    </location>
</feature>
<keyword evidence="25" id="KW-1185">Reference proteome</keyword>
<feature type="compositionally biased region" description="Basic and acidic residues" evidence="22">
    <location>
        <begin position="407"/>
        <end position="417"/>
    </location>
</feature>
<evidence type="ECO:0000256" key="9">
    <source>
        <dbReference type="ARBA" id="ARBA00022679"/>
    </source>
</evidence>
<dbReference type="EMBL" id="VZRU01018379">
    <property type="protein sequence ID" value="NWW53461.1"/>
    <property type="molecule type" value="Genomic_DNA"/>
</dbReference>
<evidence type="ECO:0000256" key="10">
    <source>
        <dbReference type="ARBA" id="ARBA00022741"/>
    </source>
</evidence>
<keyword evidence="15" id="KW-0966">Cell projection</keyword>
<feature type="compositionally biased region" description="Basic and acidic residues" evidence="22">
    <location>
        <begin position="566"/>
        <end position="581"/>
    </location>
</feature>
<keyword evidence="6" id="KW-0963">Cytoplasm</keyword>
<evidence type="ECO:0000256" key="5">
    <source>
        <dbReference type="ARBA" id="ARBA00012425"/>
    </source>
</evidence>
<feature type="compositionally biased region" description="Polar residues" evidence="22">
    <location>
        <begin position="434"/>
        <end position="458"/>
    </location>
</feature>
<dbReference type="GO" id="GO:0004693">
    <property type="term" value="F:cyclin-dependent protein serine/threonine kinase activity"/>
    <property type="evidence" value="ECO:0007669"/>
    <property type="project" value="UniProtKB-EC"/>
</dbReference>
<evidence type="ECO:0000256" key="16">
    <source>
        <dbReference type="ARBA" id="ARBA00047811"/>
    </source>
</evidence>
<dbReference type="GO" id="GO:0005813">
    <property type="term" value="C:centrosome"/>
    <property type="evidence" value="ECO:0007669"/>
    <property type="project" value="UniProtKB-SubCell"/>
</dbReference>
<feature type="region of interest" description="Disordered" evidence="22">
    <location>
        <begin position="732"/>
        <end position="766"/>
    </location>
</feature>
<evidence type="ECO:0000256" key="7">
    <source>
        <dbReference type="ARBA" id="ARBA00022527"/>
    </source>
</evidence>
<evidence type="ECO:0000256" key="20">
    <source>
        <dbReference type="ARBA" id="ARBA00068080"/>
    </source>
</evidence>
<feature type="domain" description="Protein kinase" evidence="23">
    <location>
        <begin position="13"/>
        <end position="297"/>
    </location>
</feature>
<keyword evidence="14" id="KW-0539">Nucleus</keyword>
<feature type="compositionally biased region" description="Polar residues" evidence="22">
    <location>
        <begin position="868"/>
        <end position="880"/>
    </location>
</feature>
<feature type="compositionally biased region" description="Basic and acidic residues" evidence="22">
    <location>
        <begin position="661"/>
        <end position="684"/>
    </location>
</feature>
<dbReference type="PROSITE" id="PS00107">
    <property type="entry name" value="PROTEIN_KINASE_ATP"/>
    <property type="match status" value="1"/>
</dbReference>
<feature type="compositionally biased region" description="Polar residues" evidence="22">
    <location>
        <begin position="647"/>
        <end position="660"/>
    </location>
</feature>
<dbReference type="GO" id="GO:0032839">
    <property type="term" value="C:dendrite cytoplasm"/>
    <property type="evidence" value="ECO:0007669"/>
    <property type="project" value="TreeGrafter"/>
</dbReference>
<evidence type="ECO:0000256" key="11">
    <source>
        <dbReference type="ARBA" id="ARBA00022777"/>
    </source>
</evidence>
<dbReference type="Gene3D" id="1.10.510.10">
    <property type="entry name" value="Transferase(Phosphotransferase) domain 1"/>
    <property type="match status" value="1"/>
</dbReference>
<keyword evidence="8" id="KW-0597">Phosphoprotein</keyword>
<dbReference type="InterPro" id="IPR017441">
    <property type="entry name" value="Protein_kinase_ATP_BS"/>
</dbReference>
<dbReference type="Gene3D" id="3.30.200.20">
    <property type="entry name" value="Phosphorylase Kinase, domain 1"/>
    <property type="match status" value="1"/>
</dbReference>
<protein>
    <recommendedName>
        <fullName evidence="20">Cyclin-dependent kinase-like 5</fullName>
        <ecNumber evidence="5">2.7.11.22</ecNumber>
    </recommendedName>
</protein>
<dbReference type="InterPro" id="IPR000719">
    <property type="entry name" value="Prot_kinase_dom"/>
</dbReference>
<evidence type="ECO:0000256" key="8">
    <source>
        <dbReference type="ARBA" id="ARBA00022553"/>
    </source>
</evidence>
<evidence type="ECO:0000256" key="21">
    <source>
        <dbReference type="PROSITE-ProRule" id="PRU10141"/>
    </source>
</evidence>
<evidence type="ECO:0000313" key="25">
    <source>
        <dbReference type="Proteomes" id="UP000565207"/>
    </source>
</evidence>
<keyword evidence="13" id="KW-0206">Cytoskeleton</keyword>
<evidence type="ECO:0000256" key="14">
    <source>
        <dbReference type="ARBA" id="ARBA00023242"/>
    </source>
</evidence>
<organism evidence="24 25">
    <name type="scientific">Pedionomus torquatus</name>
    <name type="common">Plains-wanderer</name>
    <dbReference type="NCBI Taxonomy" id="227192"/>
    <lineage>
        <taxon>Eukaryota</taxon>
        <taxon>Metazoa</taxon>
        <taxon>Chordata</taxon>
        <taxon>Craniata</taxon>
        <taxon>Vertebrata</taxon>
        <taxon>Euteleostomi</taxon>
        <taxon>Archelosauria</taxon>
        <taxon>Archosauria</taxon>
        <taxon>Dinosauria</taxon>
        <taxon>Saurischia</taxon>
        <taxon>Theropoda</taxon>
        <taxon>Coelurosauria</taxon>
        <taxon>Aves</taxon>
        <taxon>Neognathae</taxon>
        <taxon>Neoaves</taxon>
        <taxon>Charadriiformes</taxon>
        <taxon>Pedionomidae</taxon>
        <taxon>Pedionomus</taxon>
    </lineage>
</organism>
<dbReference type="AlphaFoldDB" id="A0A7K6NWN1"/>
<evidence type="ECO:0000256" key="12">
    <source>
        <dbReference type="ARBA" id="ARBA00022840"/>
    </source>
</evidence>
<evidence type="ECO:0000256" key="13">
    <source>
        <dbReference type="ARBA" id="ARBA00023212"/>
    </source>
</evidence>
<evidence type="ECO:0000256" key="1">
    <source>
        <dbReference type="ARBA" id="ARBA00004120"/>
    </source>
</evidence>
<dbReference type="GO" id="GO:0045773">
    <property type="term" value="P:positive regulation of axon extension"/>
    <property type="evidence" value="ECO:0007669"/>
    <property type="project" value="TreeGrafter"/>
</dbReference>
<feature type="region of interest" description="Disordered" evidence="22">
    <location>
        <begin position="799"/>
        <end position="894"/>
    </location>
</feature>
<feature type="compositionally biased region" description="Basic and acidic residues" evidence="22">
    <location>
        <begin position="549"/>
        <end position="559"/>
    </location>
</feature>
<feature type="compositionally biased region" description="Polar residues" evidence="22">
    <location>
        <begin position="322"/>
        <end position="339"/>
    </location>
</feature>
<feature type="non-terminal residue" evidence="24">
    <location>
        <position position="1"/>
    </location>
</feature>
<feature type="compositionally biased region" description="Polar residues" evidence="22">
    <location>
        <begin position="732"/>
        <end position="758"/>
    </location>
</feature>
<dbReference type="Proteomes" id="UP000565207">
    <property type="component" value="Unassembled WGS sequence"/>
</dbReference>
<evidence type="ECO:0000256" key="2">
    <source>
        <dbReference type="ARBA" id="ARBA00004123"/>
    </source>
</evidence>
<gene>
    <name evidence="24" type="primary">Cdkl5</name>
    <name evidence="24" type="ORF">PEDTOR_R01725</name>
</gene>
<feature type="region of interest" description="Disordered" evidence="22">
    <location>
        <begin position="303"/>
        <end position="588"/>
    </location>
</feature>
<evidence type="ECO:0000256" key="18">
    <source>
        <dbReference type="ARBA" id="ARBA00053703"/>
    </source>
</evidence>
<dbReference type="FunFam" id="1.10.510.10:FF:000127">
    <property type="entry name" value="Putative cyclin-dependent kinase-like 5"/>
    <property type="match status" value="1"/>
</dbReference>
<dbReference type="SUPFAM" id="SSF56112">
    <property type="entry name" value="Protein kinase-like (PK-like)"/>
    <property type="match status" value="1"/>
</dbReference>
<dbReference type="PANTHER" id="PTHR24056:SF111">
    <property type="entry name" value="CYCLIN-DEPENDENT KINASE-LIKE 5"/>
    <property type="match status" value="1"/>
</dbReference>
<keyword evidence="11" id="KW-0418">Kinase</keyword>
<name>A0A7K6NWN1_PEDTO</name>
<comment type="subunit">
    <text evidence="19">Interacts with MECP2.</text>
</comment>
<dbReference type="GO" id="GO:0005524">
    <property type="term" value="F:ATP binding"/>
    <property type="evidence" value="ECO:0007669"/>
    <property type="project" value="UniProtKB-UniRule"/>
</dbReference>
<comment type="catalytic activity">
    <reaction evidence="17">
        <text>L-seryl-[protein] + ATP = O-phospho-L-seryl-[protein] + ADP + H(+)</text>
        <dbReference type="Rhea" id="RHEA:17989"/>
        <dbReference type="Rhea" id="RHEA-COMP:9863"/>
        <dbReference type="Rhea" id="RHEA-COMP:11604"/>
        <dbReference type="ChEBI" id="CHEBI:15378"/>
        <dbReference type="ChEBI" id="CHEBI:29999"/>
        <dbReference type="ChEBI" id="CHEBI:30616"/>
        <dbReference type="ChEBI" id="CHEBI:83421"/>
        <dbReference type="ChEBI" id="CHEBI:456216"/>
        <dbReference type="EC" id="2.7.11.22"/>
    </reaction>
</comment>
<keyword evidence="9" id="KW-0808">Transferase</keyword>
<dbReference type="GO" id="GO:0050773">
    <property type="term" value="P:regulation of dendrite development"/>
    <property type="evidence" value="ECO:0007669"/>
    <property type="project" value="TreeGrafter"/>
</dbReference>
<dbReference type="InterPro" id="IPR050108">
    <property type="entry name" value="CDK"/>
</dbReference>
<evidence type="ECO:0000256" key="17">
    <source>
        <dbReference type="ARBA" id="ARBA00048367"/>
    </source>
</evidence>
<dbReference type="PROSITE" id="PS50011">
    <property type="entry name" value="PROTEIN_KINASE_DOM"/>
    <property type="match status" value="1"/>
</dbReference>
<keyword evidence="7" id="KW-0723">Serine/threonine-protein kinase</keyword>
<evidence type="ECO:0000256" key="22">
    <source>
        <dbReference type="SAM" id="MobiDB-lite"/>
    </source>
</evidence>
<feature type="region of interest" description="Disordered" evidence="22">
    <location>
        <begin position="647"/>
        <end position="684"/>
    </location>
</feature>
<feature type="non-terminal residue" evidence="24">
    <location>
        <position position="894"/>
    </location>
</feature>
<evidence type="ECO:0000256" key="6">
    <source>
        <dbReference type="ARBA" id="ARBA00022490"/>
    </source>
</evidence>
<evidence type="ECO:0000256" key="3">
    <source>
        <dbReference type="ARBA" id="ARBA00004300"/>
    </source>
</evidence>
<feature type="compositionally biased region" description="Polar residues" evidence="22">
    <location>
        <begin position="539"/>
        <end position="548"/>
    </location>
</feature>
<evidence type="ECO:0000256" key="15">
    <source>
        <dbReference type="ARBA" id="ARBA00023273"/>
    </source>
</evidence>
<dbReference type="PROSITE" id="PS00108">
    <property type="entry name" value="PROTEIN_KINASE_ST"/>
    <property type="match status" value="1"/>
</dbReference>
<comment type="catalytic activity">
    <reaction evidence="16">
        <text>L-threonyl-[protein] + ATP = O-phospho-L-threonyl-[protein] + ADP + H(+)</text>
        <dbReference type="Rhea" id="RHEA:46608"/>
        <dbReference type="Rhea" id="RHEA-COMP:11060"/>
        <dbReference type="Rhea" id="RHEA-COMP:11605"/>
        <dbReference type="ChEBI" id="CHEBI:15378"/>
        <dbReference type="ChEBI" id="CHEBI:30013"/>
        <dbReference type="ChEBI" id="CHEBI:30616"/>
        <dbReference type="ChEBI" id="CHEBI:61977"/>
        <dbReference type="ChEBI" id="CHEBI:456216"/>
        <dbReference type="EC" id="2.7.11.22"/>
    </reaction>
</comment>
<evidence type="ECO:0000256" key="4">
    <source>
        <dbReference type="ARBA" id="ARBA00006485"/>
    </source>
</evidence>
<dbReference type="InterPro" id="IPR011009">
    <property type="entry name" value="Kinase-like_dom_sf"/>
</dbReference>
<feature type="binding site" evidence="21">
    <location>
        <position position="43"/>
    </location>
    <ligand>
        <name>ATP</name>
        <dbReference type="ChEBI" id="CHEBI:30616"/>
    </ligand>
</feature>
<proteinExistence type="inferred from homology"/>
<feature type="compositionally biased region" description="Polar residues" evidence="22">
    <location>
        <begin position="386"/>
        <end position="402"/>
    </location>
</feature>
<feature type="compositionally biased region" description="Basic and acidic residues" evidence="22">
    <location>
        <begin position="807"/>
        <end position="817"/>
    </location>
</feature>
<keyword evidence="12 21" id="KW-0067">ATP-binding</keyword>
<dbReference type="CDD" id="cd07848">
    <property type="entry name" value="STKc_CDKL5"/>
    <property type="match status" value="1"/>
</dbReference>
<dbReference type="EC" id="2.7.11.22" evidence="5"/>
<sequence length="894" mass="100145">MKIPNIGNVMNKFEILGVVGEGAYGVVLKCRHKETHEIVAIKKFKDSEENEEVKETTLRELKMLRTLKQENIVELKEAFRRRGKLYLVFEYVEKNMLELLEEMPNGVPPEKVKSYIYQLIKAIHWCHKNDIVHRDIKPENLLISHNDVLKLCDFGFARNLSEGSNANYTEYVATRWYRSPELLLGAPYGKAVDMWSVGCILGELSDGQPLFPGESEIDQLFTIQKVLGPLPAEQMKLFYSNPRFHGLRFPAVNHPQSLERRYLGILSGVLLDLMKNLLKLDPADRYLTEQCLNHPSFQTQRLLDRCGSSPSRSAKRKPYHVDSNTLSNRNQASKSSALQSHHRSNSKDIQTLGVGGPREEGLPANESFLNGNLPGAAHSPMHTKKSSNTPGSGNKDLANNNMPHLLSPKETKSKTEFDFNVDPKSSDGPGTKYLKSNTRSQQNRHSFMETSQNKTGTLQPGDKHSRHSYIDTIPQSSKSPSYRTKSKSHGVLTDSKSVGNLSEARAQAAEPNSSRYFPSSCMDLNSPTSPTAPRHSDNRTLLSPSGRNNRSEGTLDTRRPSTRHSKTMEELKLPDHMDGSHSHSLSAPHESFSYGLGYTSPFSSQQRPHRHSMYVSRDRVRSKGSEGGLSIGQGMAARANSLQLLSPQVQHKSLTRSVGSSREDCTEDTNRGGAYHDPHTEDGASTKENRILYNDPVPRRVGSFYRVPSPRPESTYVENNVSNRASVLPADSSTVANHSKRQTTFDTWKSPENLNSHSEQLKEKEKQGFFRAIKKKKKKSQTMPSTDGQDLLALQKAIHSSNHQSSRQKDWHPEKMTEIQPHSQPLKSLRKLLHLSSSNHPVPAEPRFQPLPSQPAKASFSEVRIHPMSQSSGSGGSNVRQEPPPKSRPTLQIP</sequence>
<dbReference type="Pfam" id="PF00069">
    <property type="entry name" value="Pkinase"/>
    <property type="match status" value="1"/>
</dbReference>
<keyword evidence="10 21" id="KW-0547">Nucleotide-binding</keyword>
<comment type="subcellular location">
    <subcellularLocation>
        <location evidence="1">Cytoplasm</location>
        <location evidence="1">Cytoskeleton</location>
        <location evidence="1">Cilium basal body</location>
    </subcellularLocation>
    <subcellularLocation>
        <location evidence="3">Cytoplasm</location>
        <location evidence="3">Cytoskeleton</location>
        <location evidence="3">Microtubule organizing center</location>
        <location evidence="3">Centrosome</location>
    </subcellularLocation>
    <subcellularLocation>
        <location evidence="2">Nucleus</location>
    </subcellularLocation>
</comment>
<dbReference type="InterPro" id="IPR008271">
    <property type="entry name" value="Ser/Thr_kinase_AS"/>
</dbReference>
<dbReference type="SMART" id="SM00220">
    <property type="entry name" value="S_TKc"/>
    <property type="match status" value="1"/>
</dbReference>
<dbReference type="GO" id="GO:0005634">
    <property type="term" value="C:nucleus"/>
    <property type="evidence" value="ECO:0007669"/>
    <property type="project" value="UniProtKB-SubCell"/>
</dbReference>
<feature type="region of interest" description="Disordered" evidence="22">
    <location>
        <begin position="600"/>
        <end position="628"/>
    </location>
</feature>
<evidence type="ECO:0000259" key="23">
    <source>
        <dbReference type="PROSITE" id="PS50011"/>
    </source>
</evidence>
<evidence type="ECO:0000313" key="24">
    <source>
        <dbReference type="EMBL" id="NWW53461.1"/>
    </source>
</evidence>
<dbReference type="FunFam" id="3.30.200.20:FF:001093">
    <property type="entry name" value="Cyclin-dependent kinase-like 5"/>
    <property type="match status" value="1"/>
</dbReference>
<feature type="compositionally biased region" description="Polar residues" evidence="22">
    <location>
        <begin position="510"/>
        <end position="531"/>
    </location>
</feature>
<accession>A0A7K6NWN1</accession>
<comment type="function">
    <text evidence="18">Mediates phosphorylation of MECP2. May regulate ciliogenesis.</text>
</comment>